<dbReference type="KEGG" id="bbig:BBBOND_0108780"/>
<dbReference type="RefSeq" id="XP_012766766.1">
    <property type="nucleotide sequence ID" value="XM_012911312.1"/>
</dbReference>
<proteinExistence type="predicted"/>
<evidence type="ECO:0000313" key="2">
    <source>
        <dbReference type="EMBL" id="CDR94580.1"/>
    </source>
</evidence>
<dbReference type="VEuPathDB" id="PiroplasmaDB:BBBOND_0108780"/>
<gene>
    <name evidence="2" type="ORF">BBBOND_0108780</name>
</gene>
<reference evidence="3" key="1">
    <citation type="journal article" date="2014" name="Nucleic Acids Res.">
        <title>The evolutionary dynamics of variant antigen genes in Babesia reveal a history of genomic innovation underlying host-parasite interaction.</title>
        <authorList>
            <person name="Jackson A.P."/>
            <person name="Otto T.D."/>
            <person name="Darby A."/>
            <person name="Ramaprasad A."/>
            <person name="Xia D."/>
            <person name="Echaide I.E."/>
            <person name="Farber M."/>
            <person name="Gahlot S."/>
            <person name="Gamble J."/>
            <person name="Gupta D."/>
            <person name="Gupta Y."/>
            <person name="Jackson L."/>
            <person name="Malandrin L."/>
            <person name="Malas T.B."/>
            <person name="Moussa E."/>
            <person name="Nair M."/>
            <person name="Reid A.J."/>
            <person name="Sanders M."/>
            <person name="Sharma J."/>
            <person name="Tracey A."/>
            <person name="Quail M.A."/>
            <person name="Weir W."/>
            <person name="Wastling J.M."/>
            <person name="Hall N."/>
            <person name="Willadsen P."/>
            <person name="Lingelbach K."/>
            <person name="Shiels B."/>
            <person name="Tait A."/>
            <person name="Berriman M."/>
            <person name="Allred D.R."/>
            <person name="Pain A."/>
        </authorList>
    </citation>
    <scope>NUCLEOTIDE SEQUENCE [LARGE SCALE GENOMIC DNA]</scope>
    <source>
        <strain evidence="3">Bond</strain>
    </source>
</reference>
<dbReference type="GeneID" id="24563121"/>
<accession>A0A061DA07</accession>
<keyword evidence="3" id="KW-1185">Reference proteome</keyword>
<dbReference type="Proteomes" id="UP000033188">
    <property type="component" value="Chromosome 1"/>
</dbReference>
<feature type="signal peptide" evidence="1">
    <location>
        <begin position="1"/>
        <end position="26"/>
    </location>
</feature>
<organism evidence="2 3">
    <name type="scientific">Babesia bigemina</name>
    <dbReference type="NCBI Taxonomy" id="5866"/>
    <lineage>
        <taxon>Eukaryota</taxon>
        <taxon>Sar</taxon>
        <taxon>Alveolata</taxon>
        <taxon>Apicomplexa</taxon>
        <taxon>Aconoidasida</taxon>
        <taxon>Piroplasmida</taxon>
        <taxon>Babesiidae</taxon>
        <taxon>Babesia</taxon>
    </lineage>
</organism>
<evidence type="ECO:0000256" key="1">
    <source>
        <dbReference type="SAM" id="SignalP"/>
    </source>
</evidence>
<keyword evidence="1" id="KW-0732">Signal</keyword>
<protein>
    <submittedName>
        <fullName evidence="2">Uncharacterized protein</fullName>
    </submittedName>
</protein>
<name>A0A061DA07_BABBI</name>
<sequence length="174" mass="20036">MDYIFFAGATWLSLFALLRTAKVAEAGSNYTYPTRKSEAFVQQPGPVRLLPEDVARIHAIMDELQAYAKDIKYDQGIIIEALQYIIAGVRECVNSSGQTHDSIFLAIDSYLNLILMPPIRDRYPKFLPMDAYVNILRRRAEMRIRSLRTRIYDIWLDYVLRRTGAATQLTDRIA</sequence>
<dbReference type="AlphaFoldDB" id="A0A061DA07"/>
<evidence type="ECO:0000313" key="3">
    <source>
        <dbReference type="Proteomes" id="UP000033188"/>
    </source>
</evidence>
<dbReference type="EMBL" id="LK391707">
    <property type="protein sequence ID" value="CDR94580.1"/>
    <property type="molecule type" value="Genomic_DNA"/>
</dbReference>
<feature type="chain" id="PRO_5001600731" evidence="1">
    <location>
        <begin position="27"/>
        <end position="174"/>
    </location>
</feature>